<organism evidence="5 6">
    <name type="scientific">Elaphomyces granulatus</name>
    <dbReference type="NCBI Taxonomy" id="519963"/>
    <lineage>
        <taxon>Eukaryota</taxon>
        <taxon>Fungi</taxon>
        <taxon>Dikarya</taxon>
        <taxon>Ascomycota</taxon>
        <taxon>Pezizomycotina</taxon>
        <taxon>Eurotiomycetes</taxon>
        <taxon>Eurotiomycetidae</taxon>
        <taxon>Eurotiales</taxon>
        <taxon>Elaphomycetaceae</taxon>
        <taxon>Elaphomyces</taxon>
    </lineage>
</organism>
<dbReference type="PANTHER" id="PTHR11953:SF1">
    <property type="entry name" value="EXOSOME COMPLEX COMPONENT RRP46"/>
    <property type="match status" value="1"/>
</dbReference>
<dbReference type="SUPFAM" id="SSF55666">
    <property type="entry name" value="Ribonuclease PH domain 2-like"/>
    <property type="match status" value="1"/>
</dbReference>
<dbReference type="AlphaFoldDB" id="A0A232LYZ7"/>
<dbReference type="GO" id="GO:0071028">
    <property type="term" value="P:nuclear mRNA surveillance"/>
    <property type="evidence" value="ECO:0007669"/>
    <property type="project" value="TreeGrafter"/>
</dbReference>
<proteinExistence type="predicted"/>
<keyword evidence="6" id="KW-1185">Reference proteome</keyword>
<dbReference type="GO" id="GO:0005730">
    <property type="term" value="C:nucleolus"/>
    <property type="evidence" value="ECO:0007669"/>
    <property type="project" value="TreeGrafter"/>
</dbReference>
<keyword evidence="3" id="KW-0271">Exosome</keyword>
<dbReference type="InterPro" id="IPR050080">
    <property type="entry name" value="RNase_PH"/>
</dbReference>
<dbReference type="GO" id="GO:0006364">
    <property type="term" value="P:rRNA processing"/>
    <property type="evidence" value="ECO:0007669"/>
    <property type="project" value="UniProtKB-KW"/>
</dbReference>
<comment type="caution">
    <text evidence="5">The sequence shown here is derived from an EMBL/GenBank/DDBJ whole genome shotgun (WGS) entry which is preliminary data.</text>
</comment>
<dbReference type="GO" id="GO:0000177">
    <property type="term" value="C:cytoplasmic exosome (RNase complex)"/>
    <property type="evidence" value="ECO:0007669"/>
    <property type="project" value="TreeGrafter"/>
</dbReference>
<accession>A0A232LYZ7</accession>
<dbReference type="GO" id="GO:0016075">
    <property type="term" value="P:rRNA catabolic process"/>
    <property type="evidence" value="ECO:0007669"/>
    <property type="project" value="TreeGrafter"/>
</dbReference>
<dbReference type="GO" id="GO:0000176">
    <property type="term" value="C:nuclear exosome (RNase complex)"/>
    <property type="evidence" value="ECO:0007669"/>
    <property type="project" value="TreeGrafter"/>
</dbReference>
<dbReference type="EMBL" id="NPHW01003625">
    <property type="protein sequence ID" value="OXV09258.1"/>
    <property type="molecule type" value="Genomic_DNA"/>
</dbReference>
<dbReference type="PANTHER" id="PTHR11953">
    <property type="entry name" value="EXOSOME COMPLEX COMPONENT"/>
    <property type="match status" value="1"/>
</dbReference>
<evidence type="ECO:0000313" key="5">
    <source>
        <dbReference type="EMBL" id="OXV09258.1"/>
    </source>
</evidence>
<evidence type="ECO:0000256" key="3">
    <source>
        <dbReference type="ARBA" id="ARBA00022835"/>
    </source>
</evidence>
<evidence type="ECO:0000256" key="1">
    <source>
        <dbReference type="ARBA" id="ARBA00004123"/>
    </source>
</evidence>
<comment type="subcellular location">
    <subcellularLocation>
        <location evidence="1">Nucleus</location>
    </subcellularLocation>
</comment>
<evidence type="ECO:0000256" key="4">
    <source>
        <dbReference type="ARBA" id="ARBA00023242"/>
    </source>
</evidence>
<evidence type="ECO:0000313" key="6">
    <source>
        <dbReference type="Proteomes" id="UP000243515"/>
    </source>
</evidence>
<dbReference type="OrthoDB" id="27298at2759"/>
<dbReference type="GO" id="GO:0071051">
    <property type="term" value="P:poly(A)-dependent snoRNA 3'-end processing"/>
    <property type="evidence" value="ECO:0007669"/>
    <property type="project" value="TreeGrafter"/>
</dbReference>
<dbReference type="Proteomes" id="UP000243515">
    <property type="component" value="Unassembled WGS sequence"/>
</dbReference>
<gene>
    <name evidence="5" type="ORF">Egran_02977</name>
</gene>
<dbReference type="GO" id="GO:0034475">
    <property type="term" value="P:U4 snRNA 3'-end processing"/>
    <property type="evidence" value="ECO:0007669"/>
    <property type="project" value="TreeGrafter"/>
</dbReference>
<dbReference type="Gene3D" id="3.30.230.70">
    <property type="entry name" value="GHMP Kinase, N-terminal domain"/>
    <property type="match status" value="1"/>
</dbReference>
<dbReference type="GO" id="GO:0003723">
    <property type="term" value="F:RNA binding"/>
    <property type="evidence" value="ECO:0007669"/>
    <property type="project" value="TreeGrafter"/>
</dbReference>
<sequence>MPRPTATLSPLLRADGSASYTCPSTGCLIMGSVNGPIELPGRRDAQKPEEATLDVLVKPGTAQAGVGEKYVEGILKGLLGRLLLGRETGFPRRGIVMTLVVSGGENGGKVRRGESYLPILPALLHTLLLALLSAAIPMSMTYTATAVAVTSTGEIKGDPSVRDAASAVSFHVLAFSSKGHLLLSQSEGSFDLDLWEQVYEHAYATCRGSQPVTADGDISMIEDASGYNLESFVRKTVEDQIHHDYSWMNNDA</sequence>
<protein>
    <submittedName>
        <fullName evidence="5">Uncharacterized protein</fullName>
    </submittedName>
</protein>
<dbReference type="InterPro" id="IPR036345">
    <property type="entry name" value="ExoRNase_PH_dom2_sf"/>
</dbReference>
<dbReference type="FunFam" id="3.30.230.70:FF:000036">
    <property type="entry name" value="Exosome complex subunit Rrp46, putative"/>
    <property type="match status" value="1"/>
</dbReference>
<name>A0A232LYZ7_9EURO</name>
<evidence type="ECO:0000256" key="2">
    <source>
        <dbReference type="ARBA" id="ARBA00022552"/>
    </source>
</evidence>
<dbReference type="InterPro" id="IPR027408">
    <property type="entry name" value="PNPase/RNase_PH_dom_sf"/>
</dbReference>
<keyword evidence="4" id="KW-0539">Nucleus</keyword>
<keyword evidence="2" id="KW-0698">rRNA processing</keyword>
<reference evidence="5 6" key="1">
    <citation type="journal article" date="2015" name="Environ. Microbiol.">
        <title>Metagenome sequence of Elaphomyces granulatus from sporocarp tissue reveals Ascomycota ectomycorrhizal fingerprints of genome expansion and a Proteobacteria-rich microbiome.</title>
        <authorList>
            <person name="Quandt C.A."/>
            <person name="Kohler A."/>
            <person name="Hesse C.N."/>
            <person name="Sharpton T.J."/>
            <person name="Martin F."/>
            <person name="Spatafora J.W."/>
        </authorList>
    </citation>
    <scope>NUCLEOTIDE SEQUENCE [LARGE SCALE GENOMIC DNA]</scope>
    <source>
        <strain evidence="5 6">OSC145934</strain>
    </source>
</reference>